<gene>
    <name evidence="2" type="ORF">L211DRAFT_844633</name>
</gene>
<evidence type="ECO:0000256" key="1">
    <source>
        <dbReference type="SAM" id="MobiDB-lite"/>
    </source>
</evidence>
<reference evidence="2 3" key="1">
    <citation type="journal article" date="2018" name="Nat. Ecol. Evol.">
        <title>Pezizomycetes genomes reveal the molecular basis of ectomycorrhizal truffle lifestyle.</title>
        <authorList>
            <person name="Murat C."/>
            <person name="Payen T."/>
            <person name="Noel B."/>
            <person name="Kuo A."/>
            <person name="Morin E."/>
            <person name="Chen J."/>
            <person name="Kohler A."/>
            <person name="Krizsan K."/>
            <person name="Balestrini R."/>
            <person name="Da Silva C."/>
            <person name="Montanini B."/>
            <person name="Hainaut M."/>
            <person name="Levati E."/>
            <person name="Barry K.W."/>
            <person name="Belfiori B."/>
            <person name="Cichocki N."/>
            <person name="Clum A."/>
            <person name="Dockter R.B."/>
            <person name="Fauchery L."/>
            <person name="Guy J."/>
            <person name="Iotti M."/>
            <person name="Le Tacon F."/>
            <person name="Lindquist E.A."/>
            <person name="Lipzen A."/>
            <person name="Malagnac F."/>
            <person name="Mello A."/>
            <person name="Molinier V."/>
            <person name="Miyauchi S."/>
            <person name="Poulain J."/>
            <person name="Riccioni C."/>
            <person name="Rubini A."/>
            <person name="Sitrit Y."/>
            <person name="Splivallo R."/>
            <person name="Traeger S."/>
            <person name="Wang M."/>
            <person name="Zifcakova L."/>
            <person name="Wipf D."/>
            <person name="Zambonelli A."/>
            <person name="Paolocci F."/>
            <person name="Nowrousian M."/>
            <person name="Ottonello S."/>
            <person name="Baldrian P."/>
            <person name="Spatafora J.W."/>
            <person name="Henrissat B."/>
            <person name="Nagy L.G."/>
            <person name="Aury J.M."/>
            <person name="Wincker P."/>
            <person name="Grigoriev I.V."/>
            <person name="Bonfante P."/>
            <person name="Martin F.M."/>
        </authorList>
    </citation>
    <scope>NUCLEOTIDE SEQUENCE [LARGE SCALE GENOMIC DNA]</scope>
    <source>
        <strain evidence="2 3">ATCC MYA-4762</strain>
    </source>
</reference>
<keyword evidence="3" id="KW-1185">Reference proteome</keyword>
<accession>A0A3N4M3G9</accession>
<feature type="region of interest" description="Disordered" evidence="1">
    <location>
        <begin position="142"/>
        <end position="164"/>
    </location>
</feature>
<feature type="compositionally biased region" description="Basic and acidic residues" evidence="1">
    <location>
        <begin position="142"/>
        <end position="153"/>
    </location>
</feature>
<name>A0A3N4M3G9_9PEZI</name>
<dbReference type="InParanoid" id="A0A3N4M3G9"/>
<sequence>MEEPPLELWPFATPLIISGEINTTDTWGPSPVSVFNRTNRNVGSNVPRNPTKNSSAAHNLLRTSKMYFQNQLGLFATAHPWQWFAMNRLAILVAADNVENISAQKLTCQLVNCWFAVLNSFNGELLDEAHIKNSLSRWALEETSERQDNHNEDPNASFSFDEDDEGTGRVTVSYTVHEAAALLTIASRLFLYAKDGIIFPLAPQVTLFLIYRLYVTITEYLGRAGRVTNITASIPLASPPTYNSCLTRKSIASQKNEEVDPVDTFREPRPLKDLSVNNKGNLQMPTSIAIYSVTGSMNTREYRIQLAQVTAGVRYSHSSANYGLLLF</sequence>
<proteinExistence type="predicted"/>
<organism evidence="2 3">
    <name type="scientific">Terfezia boudieri ATCC MYA-4762</name>
    <dbReference type="NCBI Taxonomy" id="1051890"/>
    <lineage>
        <taxon>Eukaryota</taxon>
        <taxon>Fungi</taxon>
        <taxon>Dikarya</taxon>
        <taxon>Ascomycota</taxon>
        <taxon>Pezizomycotina</taxon>
        <taxon>Pezizomycetes</taxon>
        <taxon>Pezizales</taxon>
        <taxon>Pezizaceae</taxon>
        <taxon>Terfezia</taxon>
    </lineage>
</organism>
<evidence type="ECO:0000313" key="2">
    <source>
        <dbReference type="EMBL" id="RPB29694.1"/>
    </source>
</evidence>
<protein>
    <submittedName>
        <fullName evidence="2">Uncharacterized protein</fullName>
    </submittedName>
</protein>
<dbReference type="Proteomes" id="UP000267821">
    <property type="component" value="Unassembled WGS sequence"/>
</dbReference>
<evidence type="ECO:0000313" key="3">
    <source>
        <dbReference type="Proteomes" id="UP000267821"/>
    </source>
</evidence>
<dbReference type="AlphaFoldDB" id="A0A3N4M3G9"/>
<dbReference type="EMBL" id="ML121527">
    <property type="protein sequence ID" value="RPB29694.1"/>
    <property type="molecule type" value="Genomic_DNA"/>
</dbReference>